<evidence type="ECO:0000313" key="1">
    <source>
        <dbReference type="EMBL" id="HIP89650.1"/>
    </source>
</evidence>
<accession>A0A833E4M1</accession>
<dbReference type="EMBL" id="DQUR01000238">
    <property type="protein sequence ID" value="HIP89650.1"/>
    <property type="molecule type" value="Genomic_DNA"/>
</dbReference>
<evidence type="ECO:0000313" key="2">
    <source>
        <dbReference type="Proteomes" id="UP000653692"/>
    </source>
</evidence>
<dbReference type="Proteomes" id="UP000653692">
    <property type="component" value="Unassembled WGS sequence"/>
</dbReference>
<comment type="caution">
    <text evidence="1">The sequence shown here is derived from an EMBL/GenBank/DDBJ whole genome shotgun (WGS) entry which is preliminary data.</text>
</comment>
<name>A0A833E4M1_9EURY</name>
<sequence>MELDPPDITVFYGSLLMAEQDWNYGSRGCKESRLDPPREFLMRFIRWITQSEYGNIDKIITTAVRNRPAPEKYGISLFEF</sequence>
<dbReference type="AlphaFoldDB" id="A0A833E4M1"/>
<reference evidence="1" key="1">
    <citation type="journal article" date="2020" name="ISME J.">
        <title>Gammaproteobacteria mediating utilization of methyl-, sulfur- and petroleum organic compounds in deep ocean hydrothermal plumes.</title>
        <authorList>
            <person name="Zhou Z."/>
            <person name="Liu Y."/>
            <person name="Pan J."/>
            <person name="Cron B.R."/>
            <person name="Toner B.M."/>
            <person name="Anantharaman K."/>
            <person name="Breier J.A."/>
            <person name="Dick G.J."/>
            <person name="Li M."/>
        </authorList>
    </citation>
    <scope>NUCLEOTIDE SEQUENCE</scope>
    <source>
        <strain evidence="1">SZUA-1476</strain>
    </source>
</reference>
<organism evidence="1 2">
    <name type="scientific">Thermococcus paralvinellae</name>
    <dbReference type="NCBI Taxonomy" id="582419"/>
    <lineage>
        <taxon>Archaea</taxon>
        <taxon>Methanobacteriati</taxon>
        <taxon>Methanobacteriota</taxon>
        <taxon>Thermococci</taxon>
        <taxon>Thermococcales</taxon>
        <taxon>Thermococcaceae</taxon>
        <taxon>Thermococcus</taxon>
    </lineage>
</organism>
<proteinExistence type="predicted"/>
<gene>
    <name evidence="1" type="ORF">EYH24_07010</name>
</gene>
<protein>
    <submittedName>
        <fullName evidence="1">Uncharacterized protein</fullName>
    </submittedName>
</protein>